<dbReference type="RefSeq" id="WP_047317152.1">
    <property type="nucleotide sequence ID" value="NZ_LDPO01000001.1"/>
</dbReference>
<proteinExistence type="predicted"/>
<gene>
    <name evidence="2" type="ORF">ABW16_00340</name>
</gene>
<accession>A0ABR5FJZ9</accession>
<evidence type="ECO:0000259" key="1">
    <source>
        <dbReference type="Pfam" id="PF12697"/>
    </source>
</evidence>
<dbReference type="InterPro" id="IPR050228">
    <property type="entry name" value="Carboxylesterase_BioH"/>
</dbReference>
<comment type="caution">
    <text evidence="2">The sequence shown here is derived from an EMBL/GenBank/DDBJ whole genome shotgun (WGS) entry which is preliminary data.</text>
</comment>
<dbReference type="InterPro" id="IPR029058">
    <property type="entry name" value="AB_hydrolase_fold"/>
</dbReference>
<dbReference type="SUPFAM" id="SSF53474">
    <property type="entry name" value="alpha/beta-Hydrolases"/>
    <property type="match status" value="1"/>
</dbReference>
<organism evidence="2 3">
    <name type="scientific">Mycolicibacter heraklionensis</name>
    <dbReference type="NCBI Taxonomy" id="512402"/>
    <lineage>
        <taxon>Bacteria</taxon>
        <taxon>Bacillati</taxon>
        <taxon>Actinomycetota</taxon>
        <taxon>Actinomycetes</taxon>
        <taxon>Mycobacteriales</taxon>
        <taxon>Mycobacteriaceae</taxon>
        <taxon>Mycolicibacter</taxon>
    </lineage>
</organism>
<evidence type="ECO:0000313" key="3">
    <source>
        <dbReference type="Proteomes" id="UP000036464"/>
    </source>
</evidence>
<dbReference type="PANTHER" id="PTHR43194:SF2">
    <property type="entry name" value="PEROXISOMAL MEMBRANE PROTEIN LPX1"/>
    <property type="match status" value="1"/>
</dbReference>
<reference evidence="2 3" key="1">
    <citation type="submission" date="2015-05" db="EMBL/GenBank/DDBJ databases">
        <title>Genome sequence of Mycobacterium heraklionense Davo strain.</title>
        <authorList>
            <person name="Greninger A.L."/>
            <person name="Cunningham G."/>
            <person name="Miller S."/>
        </authorList>
    </citation>
    <scope>NUCLEOTIDE SEQUENCE [LARGE SCALE GENOMIC DNA]</scope>
    <source>
        <strain evidence="2 3">Davo</strain>
    </source>
</reference>
<sequence length="293" mass="30764">MNTVTAQVDATRVAGRRYPAAHPAADAPLLVTLHGGLFTGRYFEVAGSAAGSFVDIANRNGFDVLVIDRPGYGDSGQPADDYDYAFAEQARVLDAALADLLAGCDNPPVVLVGHSVGGMIAFEIAARGPAWNLVGLAATGMGARIPTGGAAEQLGALPLSGVVDVPIAERENLWYGPPGSYTTTGVAAARSSYAPAPMIELTTAPKWAASRLDAVAPAIAVPIYHALAEFDALWDGSTEARQTFLAKFTPQQRVHSEIVDGVGHCIDHHLIGASVHYRQLAFAHECAYQNNHH</sequence>
<dbReference type="EMBL" id="LDPO01000001">
    <property type="protein sequence ID" value="KLO31363.1"/>
    <property type="molecule type" value="Genomic_DNA"/>
</dbReference>
<evidence type="ECO:0000313" key="2">
    <source>
        <dbReference type="EMBL" id="KLO31363.1"/>
    </source>
</evidence>
<dbReference type="PANTHER" id="PTHR43194">
    <property type="entry name" value="HYDROLASE ALPHA/BETA FOLD FAMILY"/>
    <property type="match status" value="1"/>
</dbReference>
<protein>
    <recommendedName>
        <fullName evidence="1">AB hydrolase-1 domain-containing protein</fullName>
    </recommendedName>
</protein>
<dbReference type="Pfam" id="PF12697">
    <property type="entry name" value="Abhydrolase_6"/>
    <property type="match status" value="1"/>
</dbReference>
<feature type="domain" description="AB hydrolase-1" evidence="1">
    <location>
        <begin position="30"/>
        <end position="266"/>
    </location>
</feature>
<dbReference type="Proteomes" id="UP000036464">
    <property type="component" value="Unassembled WGS sequence"/>
</dbReference>
<name>A0ABR5FJZ9_9MYCO</name>
<dbReference type="InterPro" id="IPR000073">
    <property type="entry name" value="AB_hydrolase_1"/>
</dbReference>
<dbReference type="Gene3D" id="3.40.50.1820">
    <property type="entry name" value="alpha/beta hydrolase"/>
    <property type="match status" value="1"/>
</dbReference>
<keyword evidence="3" id="KW-1185">Reference proteome</keyword>